<dbReference type="AlphaFoldDB" id="A0A7H0H3K4"/>
<sequence>MRRRPYDPVKRAIDLVVAWTLLIVTLPIQLVVALAVRLRMGSPVLFRQARPGRGGRVFEMVKFRTMLVEDETHITDDERMTRLGALLRATSLDELPSLLNVLKGDMSIVGPRPLLPEYLPLYTPRQATRHDVRPGVTGLAQVKGRNTVSWGTRLAWDAYYVEHRSLALDLRILFDSVAVVLRREGISEEGQATMTDFEGAPDEQVRP</sequence>
<evidence type="ECO:0000313" key="3">
    <source>
        <dbReference type="EMBL" id="QNP55120.1"/>
    </source>
</evidence>
<dbReference type="EMBL" id="CP060789">
    <property type="protein sequence ID" value="QNP55120.1"/>
    <property type="molecule type" value="Genomic_DNA"/>
</dbReference>
<dbReference type="GO" id="GO:0016780">
    <property type="term" value="F:phosphotransferase activity, for other substituted phosphate groups"/>
    <property type="evidence" value="ECO:0007669"/>
    <property type="project" value="TreeGrafter"/>
</dbReference>
<evidence type="ECO:0000259" key="2">
    <source>
        <dbReference type="Pfam" id="PF02397"/>
    </source>
</evidence>
<evidence type="ECO:0000256" key="1">
    <source>
        <dbReference type="ARBA" id="ARBA00006464"/>
    </source>
</evidence>
<reference evidence="3 4" key="1">
    <citation type="submission" date="2020-08" db="EMBL/GenBank/DDBJ databases">
        <title>Genome sequence of Tessaracoccus defluvii JCM 17540T.</title>
        <authorList>
            <person name="Hyun D.-W."/>
            <person name="Bae J.-W."/>
        </authorList>
    </citation>
    <scope>NUCLEOTIDE SEQUENCE [LARGE SCALE GENOMIC DNA]</scope>
    <source>
        <strain evidence="3 4">JCM 17540</strain>
    </source>
</reference>
<dbReference type="PANTHER" id="PTHR30576">
    <property type="entry name" value="COLANIC BIOSYNTHESIS UDP-GLUCOSE LIPID CARRIER TRANSFERASE"/>
    <property type="match status" value="1"/>
</dbReference>
<evidence type="ECO:0000313" key="4">
    <source>
        <dbReference type="Proteomes" id="UP000516117"/>
    </source>
</evidence>
<dbReference type="Pfam" id="PF02397">
    <property type="entry name" value="Bac_transf"/>
    <property type="match status" value="1"/>
</dbReference>
<proteinExistence type="inferred from homology"/>
<comment type="similarity">
    <text evidence="1">Belongs to the bacterial sugar transferase family.</text>
</comment>
<dbReference type="KEGG" id="tdf:H9L22_12755"/>
<name>A0A7H0H3K4_9ACTN</name>
<keyword evidence="3" id="KW-0808">Transferase</keyword>
<accession>A0A7H0H3K4</accession>
<protein>
    <submittedName>
        <fullName evidence="3">Sugar transferase</fullName>
    </submittedName>
</protein>
<dbReference type="RefSeq" id="WP_187720256.1">
    <property type="nucleotide sequence ID" value="NZ_BAABBL010000007.1"/>
</dbReference>
<dbReference type="Proteomes" id="UP000516117">
    <property type="component" value="Chromosome"/>
</dbReference>
<organism evidence="3 4">
    <name type="scientific">Tessaracoccus defluvii</name>
    <dbReference type="NCBI Taxonomy" id="1285901"/>
    <lineage>
        <taxon>Bacteria</taxon>
        <taxon>Bacillati</taxon>
        <taxon>Actinomycetota</taxon>
        <taxon>Actinomycetes</taxon>
        <taxon>Propionibacteriales</taxon>
        <taxon>Propionibacteriaceae</taxon>
        <taxon>Tessaracoccus</taxon>
    </lineage>
</organism>
<feature type="domain" description="Bacterial sugar transferase" evidence="2">
    <location>
        <begin position="10"/>
        <end position="181"/>
    </location>
</feature>
<dbReference type="PANTHER" id="PTHR30576:SF8">
    <property type="entry name" value="UNDECAPRENYL-PHOSPHATE GALACTOSE PHOSPHOTRANSFERASE"/>
    <property type="match status" value="1"/>
</dbReference>
<dbReference type="InterPro" id="IPR003362">
    <property type="entry name" value="Bact_transf"/>
</dbReference>
<keyword evidence="4" id="KW-1185">Reference proteome</keyword>
<gene>
    <name evidence="3" type="ORF">H9L22_12755</name>
</gene>